<dbReference type="InterPro" id="IPR011051">
    <property type="entry name" value="RmlC_Cupin_sf"/>
</dbReference>
<dbReference type="Proteomes" id="UP000664698">
    <property type="component" value="Unassembled WGS sequence"/>
</dbReference>
<evidence type="ECO:0000256" key="1">
    <source>
        <dbReference type="SAM" id="Phobius"/>
    </source>
</evidence>
<keyword evidence="1" id="KW-1133">Transmembrane helix</keyword>
<dbReference type="PANTHER" id="PTHR36440:SF1">
    <property type="entry name" value="PUTATIVE (AFU_ORTHOLOGUE AFUA_8G07350)-RELATED"/>
    <property type="match status" value="1"/>
</dbReference>
<keyword evidence="1" id="KW-0812">Transmembrane</keyword>
<feature type="domain" description="Cupin type-2" evidence="2">
    <location>
        <begin position="71"/>
        <end position="134"/>
    </location>
</feature>
<dbReference type="InterPro" id="IPR053146">
    <property type="entry name" value="QDO-like"/>
</dbReference>
<comment type="caution">
    <text evidence="3">The sequence shown here is derived from an EMBL/GenBank/DDBJ whole genome shotgun (WGS) entry which is preliminary data.</text>
</comment>
<evidence type="ECO:0000313" key="4">
    <source>
        <dbReference type="Proteomes" id="UP000664698"/>
    </source>
</evidence>
<name>A0ABS3BWV7_9BACT</name>
<gene>
    <name evidence="3" type="ORF">J0A67_21985</name>
</gene>
<protein>
    <submittedName>
        <fullName evidence="3">Cupin domain-containing protein</fullName>
    </submittedName>
</protein>
<dbReference type="RefSeq" id="WP_206571557.1">
    <property type="nucleotide sequence ID" value="NZ_JAFKCW010000007.1"/>
</dbReference>
<dbReference type="Pfam" id="PF07883">
    <property type="entry name" value="Cupin_2"/>
    <property type="match status" value="1"/>
</dbReference>
<dbReference type="InterPro" id="IPR014710">
    <property type="entry name" value="RmlC-like_jellyroll"/>
</dbReference>
<dbReference type="Gene3D" id="2.60.120.10">
    <property type="entry name" value="Jelly Rolls"/>
    <property type="match status" value="1"/>
</dbReference>
<keyword evidence="1" id="KW-0472">Membrane</keyword>
<accession>A0ABS3BWV7</accession>
<reference evidence="3 4" key="1">
    <citation type="submission" date="2021-03" db="EMBL/GenBank/DDBJ databases">
        <title>novel species isolated from a fishpond in China.</title>
        <authorList>
            <person name="Lu H."/>
            <person name="Cai Z."/>
        </authorList>
    </citation>
    <scope>NUCLEOTIDE SEQUENCE [LARGE SCALE GENOMIC DNA]</scope>
    <source>
        <strain evidence="3 4">JCM 31546</strain>
    </source>
</reference>
<feature type="transmembrane region" description="Helical" evidence="1">
    <location>
        <begin position="9"/>
        <end position="30"/>
    </location>
</feature>
<dbReference type="InterPro" id="IPR013096">
    <property type="entry name" value="Cupin_2"/>
</dbReference>
<organism evidence="3 4">
    <name type="scientific">Algoriphagus aestuariicola</name>
    <dbReference type="NCBI Taxonomy" id="1852016"/>
    <lineage>
        <taxon>Bacteria</taxon>
        <taxon>Pseudomonadati</taxon>
        <taxon>Bacteroidota</taxon>
        <taxon>Cytophagia</taxon>
        <taxon>Cytophagales</taxon>
        <taxon>Cyclobacteriaceae</taxon>
        <taxon>Algoriphagus</taxon>
    </lineage>
</organism>
<dbReference type="SUPFAM" id="SSF51182">
    <property type="entry name" value="RmlC-like cupins"/>
    <property type="match status" value="1"/>
</dbReference>
<dbReference type="PANTHER" id="PTHR36440">
    <property type="entry name" value="PUTATIVE (AFU_ORTHOLOGUE AFUA_8G07350)-RELATED"/>
    <property type="match status" value="1"/>
</dbReference>
<dbReference type="EMBL" id="JAFKCW010000007">
    <property type="protein sequence ID" value="MBN7803555.1"/>
    <property type="molecule type" value="Genomic_DNA"/>
</dbReference>
<sequence>MKNKIKKMAIYSIIILAGYLAIGYLFHLVIFPEDKPAFAGYFKPDDSFYSKAEGIKQYVEKQENGYVYCFTEIEPLAAGPPPHIHSTFDEVFEVVNGKLSIWVDGENREIGPGEKLTVPKGTPHKPYNPTSETIRTKGTIAFPERFAYHLPQVYGILEEDPELAYSPGMLLQMAMFTTSGFDSYIADGPPVVVQKIIGFIVTPLARILGYKSYYPKYDSIRQHAEVGLHGK</sequence>
<evidence type="ECO:0000313" key="3">
    <source>
        <dbReference type="EMBL" id="MBN7803555.1"/>
    </source>
</evidence>
<evidence type="ECO:0000259" key="2">
    <source>
        <dbReference type="Pfam" id="PF07883"/>
    </source>
</evidence>
<proteinExistence type="predicted"/>
<keyword evidence="4" id="KW-1185">Reference proteome</keyword>